<dbReference type="GO" id="GO:0006564">
    <property type="term" value="P:L-serine biosynthetic process"/>
    <property type="evidence" value="ECO:0007669"/>
    <property type="project" value="UniProtKB-KW"/>
</dbReference>
<proteinExistence type="inferred from homology"/>
<evidence type="ECO:0000256" key="10">
    <source>
        <dbReference type="ARBA" id="ARBA00031693"/>
    </source>
</evidence>
<comment type="catalytic activity">
    <reaction evidence="12">
        <text>O-phospho-D-serine + H2O = D-serine + phosphate</text>
        <dbReference type="Rhea" id="RHEA:24873"/>
        <dbReference type="ChEBI" id="CHEBI:15377"/>
        <dbReference type="ChEBI" id="CHEBI:35247"/>
        <dbReference type="ChEBI" id="CHEBI:43474"/>
        <dbReference type="ChEBI" id="CHEBI:58680"/>
        <dbReference type="EC" id="3.1.3.3"/>
    </reaction>
</comment>
<dbReference type="Gene3D" id="3.40.50.1000">
    <property type="entry name" value="HAD superfamily/HAD-like"/>
    <property type="match status" value="1"/>
</dbReference>
<name>A0A0R2PF42_9ACTN</name>
<sequence length="212" mass="22727">MNTPKRLVQFDVDSTFIQQEAIELLAAKAGVFEQVSAVTESAMRGELDFAESLIARVALLEGLSERVIKEVQEEILLTDGAADLVALLHERGDCVSLVSGGFINIIKPLILDLKIDCYRANTLEIKDGRLTGKVIPPIIDRAAKGVALLEFADICGVNMADTVAIGDGANDLDMMALAGISIAFNAKPIVAQMADYEINEASLKSVAQLLKL</sequence>
<dbReference type="PANTHER" id="PTHR43344">
    <property type="entry name" value="PHOSPHOSERINE PHOSPHATASE"/>
    <property type="match status" value="1"/>
</dbReference>
<dbReference type="Pfam" id="PF12710">
    <property type="entry name" value="HAD"/>
    <property type="match status" value="1"/>
</dbReference>
<dbReference type="GO" id="GO:0036424">
    <property type="term" value="F:L-phosphoserine phosphatase activity"/>
    <property type="evidence" value="ECO:0007669"/>
    <property type="project" value="InterPro"/>
</dbReference>
<accession>A0A0R2PF42</accession>
<dbReference type="PANTHER" id="PTHR43344:SF2">
    <property type="entry name" value="PHOSPHOSERINE PHOSPHATASE"/>
    <property type="match status" value="1"/>
</dbReference>
<gene>
    <name evidence="14" type="ORF">ABR54_01895</name>
</gene>
<keyword evidence="6" id="KW-0479">Metal-binding</keyword>
<dbReference type="SFLD" id="SFLDG01136">
    <property type="entry name" value="C1.6:_Phosphoserine_Phosphatas"/>
    <property type="match status" value="1"/>
</dbReference>
<evidence type="ECO:0000256" key="2">
    <source>
        <dbReference type="ARBA" id="ARBA00005135"/>
    </source>
</evidence>
<organism evidence="14 15">
    <name type="scientific">Actinobacteria bacterium BACL15 MAG-120619-bin91</name>
    <dbReference type="NCBI Taxonomy" id="1655562"/>
    <lineage>
        <taxon>Bacteria</taxon>
        <taxon>Bacillati</taxon>
        <taxon>Actinomycetota</taxon>
        <taxon>Actinomycetes</taxon>
        <taxon>Actinomycetes incertae sedis</taxon>
        <taxon>ac1 cluster</taxon>
    </lineage>
</organism>
<evidence type="ECO:0000313" key="15">
    <source>
        <dbReference type="Proteomes" id="UP000053274"/>
    </source>
</evidence>
<dbReference type="InterPro" id="IPR004469">
    <property type="entry name" value="PSP"/>
</dbReference>
<reference evidence="14 15" key="1">
    <citation type="submission" date="2015-10" db="EMBL/GenBank/DDBJ databases">
        <title>Metagenome-Assembled Genomes uncover a global brackish microbiome.</title>
        <authorList>
            <person name="Hugerth L.W."/>
            <person name="Larsson J."/>
            <person name="Alneberg J."/>
            <person name="Lindh M.V."/>
            <person name="Legrand C."/>
            <person name="Pinhassi J."/>
            <person name="Andersson A.F."/>
        </authorList>
    </citation>
    <scope>NUCLEOTIDE SEQUENCE [LARGE SCALE GENOMIC DNA]</scope>
    <source>
        <strain evidence="14">BACL15 MAG-120619-bin91</strain>
    </source>
</reference>
<dbReference type="SFLD" id="SFLDG01137">
    <property type="entry name" value="C1.6.1:_Phosphoserine_Phosphat"/>
    <property type="match status" value="1"/>
</dbReference>
<evidence type="ECO:0000256" key="7">
    <source>
        <dbReference type="ARBA" id="ARBA00022801"/>
    </source>
</evidence>
<evidence type="ECO:0000313" key="14">
    <source>
        <dbReference type="EMBL" id="KRO36503.1"/>
    </source>
</evidence>
<comment type="cofactor">
    <cofactor evidence="1">
        <name>Mg(2+)</name>
        <dbReference type="ChEBI" id="CHEBI:18420"/>
    </cofactor>
</comment>
<evidence type="ECO:0000256" key="13">
    <source>
        <dbReference type="PIRSR" id="PIRSR604469-1"/>
    </source>
</evidence>
<evidence type="ECO:0000256" key="5">
    <source>
        <dbReference type="ARBA" id="ARBA00022605"/>
    </source>
</evidence>
<dbReference type="NCBIfam" id="TIGR00338">
    <property type="entry name" value="serB"/>
    <property type="match status" value="1"/>
</dbReference>
<comment type="catalytic activity">
    <reaction evidence="11">
        <text>O-phospho-L-serine + H2O = L-serine + phosphate</text>
        <dbReference type="Rhea" id="RHEA:21208"/>
        <dbReference type="ChEBI" id="CHEBI:15377"/>
        <dbReference type="ChEBI" id="CHEBI:33384"/>
        <dbReference type="ChEBI" id="CHEBI:43474"/>
        <dbReference type="ChEBI" id="CHEBI:57524"/>
        <dbReference type="EC" id="3.1.3.3"/>
    </reaction>
</comment>
<feature type="active site" description="Proton donor" evidence="13">
    <location>
        <position position="13"/>
    </location>
</feature>
<keyword evidence="8" id="KW-0460">Magnesium</keyword>
<evidence type="ECO:0000256" key="8">
    <source>
        <dbReference type="ARBA" id="ARBA00022842"/>
    </source>
</evidence>
<dbReference type="UniPathway" id="UPA00135">
    <property type="reaction ID" value="UER00198"/>
</dbReference>
<comment type="pathway">
    <text evidence="2">Amino-acid biosynthesis; L-serine biosynthesis; L-serine from 3-phospho-D-glycerate: step 3/3.</text>
</comment>
<evidence type="ECO:0000256" key="11">
    <source>
        <dbReference type="ARBA" id="ARBA00048138"/>
    </source>
</evidence>
<comment type="caution">
    <text evidence="14">The sequence shown here is derived from an EMBL/GenBank/DDBJ whole genome shotgun (WGS) entry which is preliminary data.</text>
</comment>
<keyword evidence="7" id="KW-0378">Hydrolase</keyword>
<dbReference type="InterPro" id="IPR050582">
    <property type="entry name" value="HAD-like_SerB"/>
</dbReference>
<dbReference type="SFLD" id="SFLDF00029">
    <property type="entry name" value="phosphoserine_phosphatase"/>
    <property type="match status" value="1"/>
</dbReference>
<dbReference type="NCBIfam" id="TIGR01488">
    <property type="entry name" value="HAD-SF-IB"/>
    <property type="match status" value="1"/>
</dbReference>
<dbReference type="GO" id="GO:0000287">
    <property type="term" value="F:magnesium ion binding"/>
    <property type="evidence" value="ECO:0007669"/>
    <property type="project" value="TreeGrafter"/>
</dbReference>
<dbReference type="EC" id="3.1.3.3" evidence="4"/>
<dbReference type="InterPro" id="IPR023214">
    <property type="entry name" value="HAD_sf"/>
</dbReference>
<dbReference type="SFLD" id="SFLDS00003">
    <property type="entry name" value="Haloacid_Dehalogenase"/>
    <property type="match status" value="1"/>
</dbReference>
<dbReference type="InterPro" id="IPR036412">
    <property type="entry name" value="HAD-like_sf"/>
</dbReference>
<dbReference type="GO" id="GO:0005737">
    <property type="term" value="C:cytoplasm"/>
    <property type="evidence" value="ECO:0007669"/>
    <property type="project" value="TreeGrafter"/>
</dbReference>
<evidence type="ECO:0000256" key="1">
    <source>
        <dbReference type="ARBA" id="ARBA00001946"/>
    </source>
</evidence>
<dbReference type="Proteomes" id="UP000053274">
    <property type="component" value="Unassembled WGS sequence"/>
</dbReference>
<dbReference type="AlphaFoldDB" id="A0A0R2PF42"/>
<evidence type="ECO:0000256" key="4">
    <source>
        <dbReference type="ARBA" id="ARBA00012640"/>
    </source>
</evidence>
<evidence type="ECO:0000256" key="12">
    <source>
        <dbReference type="ARBA" id="ARBA00048523"/>
    </source>
</evidence>
<comment type="similarity">
    <text evidence="3">Belongs to the HAD-like hydrolase superfamily. SerB family.</text>
</comment>
<protein>
    <recommendedName>
        <fullName evidence="4">phosphoserine phosphatase</fullName>
        <ecNumber evidence="4">3.1.3.3</ecNumber>
    </recommendedName>
    <alternativeName>
        <fullName evidence="10">O-phosphoserine phosphohydrolase</fullName>
    </alternativeName>
</protein>
<feature type="active site" description="Nucleophile" evidence="13">
    <location>
        <position position="11"/>
    </location>
</feature>
<keyword evidence="9" id="KW-0718">Serine biosynthesis</keyword>
<dbReference type="EMBL" id="LIAM01000007">
    <property type="protein sequence ID" value="KRO36503.1"/>
    <property type="molecule type" value="Genomic_DNA"/>
</dbReference>
<evidence type="ECO:0000256" key="9">
    <source>
        <dbReference type="ARBA" id="ARBA00023299"/>
    </source>
</evidence>
<evidence type="ECO:0000256" key="3">
    <source>
        <dbReference type="ARBA" id="ARBA00009184"/>
    </source>
</evidence>
<keyword evidence="5" id="KW-0028">Amino-acid biosynthesis</keyword>
<dbReference type="SUPFAM" id="SSF56784">
    <property type="entry name" value="HAD-like"/>
    <property type="match status" value="1"/>
</dbReference>
<evidence type="ECO:0000256" key="6">
    <source>
        <dbReference type="ARBA" id="ARBA00022723"/>
    </source>
</evidence>